<dbReference type="EMBL" id="VFPH01000001">
    <property type="protein sequence ID" value="TQM45827.1"/>
    <property type="molecule type" value="Genomic_DNA"/>
</dbReference>
<dbReference type="AlphaFoldDB" id="A0A543GIB0"/>
<proteinExistence type="predicted"/>
<evidence type="ECO:0000313" key="2">
    <source>
        <dbReference type="EMBL" id="TQM45827.1"/>
    </source>
</evidence>
<sequence length="255" mass="27841">MTKLLDERRLGAFIYAAKISRAERGRIPLSPEEAGRYAERLGAGVEQRERLVELARARSAEHVSGRVALVRVAAAVQERIERYQRDATVIRAWQPNLVPGVLQTPGYTAALLAGDGEGDPGPEWWTARRARTAMLNEPGRSWHLLVSEAAVRWALGSAETMHAQIEHLVAAAELPTVRLGVVDLATPKPFAPPAAFHMYDRVVSVATEVGTSFLTDAADVEHFDGLFARLDAAALHGDDARELLARVAQQYAGPR</sequence>
<evidence type="ECO:0000259" key="1">
    <source>
        <dbReference type="Pfam" id="PF19054"/>
    </source>
</evidence>
<reference evidence="2 3" key="1">
    <citation type="submission" date="2019-06" db="EMBL/GenBank/DDBJ databases">
        <title>Sequencing the genomes of 1000 actinobacteria strains.</title>
        <authorList>
            <person name="Klenk H.-P."/>
        </authorList>
    </citation>
    <scope>NUCLEOTIDE SEQUENCE [LARGE SCALE GENOMIC DNA]</scope>
    <source>
        <strain evidence="2 3">DSM 45511</strain>
    </source>
</reference>
<protein>
    <recommendedName>
        <fullName evidence="1">DUF5753 domain-containing protein</fullName>
    </recommendedName>
</protein>
<dbReference type="Proteomes" id="UP000319818">
    <property type="component" value="Unassembled WGS sequence"/>
</dbReference>
<dbReference type="OrthoDB" id="4966777at2"/>
<organism evidence="2 3">
    <name type="scientific">Pseudonocardia cypriaca</name>
    <dbReference type="NCBI Taxonomy" id="882449"/>
    <lineage>
        <taxon>Bacteria</taxon>
        <taxon>Bacillati</taxon>
        <taxon>Actinomycetota</taxon>
        <taxon>Actinomycetes</taxon>
        <taxon>Pseudonocardiales</taxon>
        <taxon>Pseudonocardiaceae</taxon>
        <taxon>Pseudonocardia</taxon>
    </lineage>
</organism>
<comment type="caution">
    <text evidence="2">The sequence shown here is derived from an EMBL/GenBank/DDBJ whole genome shotgun (WGS) entry which is preliminary data.</text>
</comment>
<dbReference type="RefSeq" id="WP_142101672.1">
    <property type="nucleotide sequence ID" value="NZ_VFPH01000001.1"/>
</dbReference>
<accession>A0A543GIB0</accession>
<dbReference type="Pfam" id="PF19054">
    <property type="entry name" value="DUF5753"/>
    <property type="match status" value="1"/>
</dbReference>
<evidence type="ECO:0000313" key="3">
    <source>
        <dbReference type="Proteomes" id="UP000319818"/>
    </source>
</evidence>
<gene>
    <name evidence="2" type="ORF">FB388_3227</name>
</gene>
<keyword evidence="3" id="KW-1185">Reference proteome</keyword>
<dbReference type="InterPro" id="IPR043917">
    <property type="entry name" value="DUF5753"/>
</dbReference>
<name>A0A543GIB0_9PSEU</name>
<feature type="domain" description="DUF5753" evidence="1">
    <location>
        <begin position="78"/>
        <end position="246"/>
    </location>
</feature>